<evidence type="ECO:0000256" key="2">
    <source>
        <dbReference type="ARBA" id="ARBA00022448"/>
    </source>
</evidence>
<feature type="transmembrane region" description="Helical" evidence="7">
    <location>
        <begin position="101"/>
        <end position="120"/>
    </location>
</feature>
<dbReference type="EMBL" id="FTNC01000014">
    <property type="protein sequence ID" value="SIR11931.1"/>
    <property type="molecule type" value="Genomic_DNA"/>
</dbReference>
<sequence length="289" mass="33030">MYNKNIKKWVALFIGPALFFLTLFLIYPSIQTFIFSFMGRRSEEFVGLDNFIYAFTSRAMLTSFRNNLMWIVFFTFGTVSLGLLMAILVDKVKYEKIAKSIIFMPMAVSFVGAGVIWKFIYDYKPMGANQIGLLNQILTSLGFQPKGWLIQGPLMNNFALIFVGLWIWTGFSMVILSAAYKGIPKDLLEAGRVDGANEWQVFRHIILPYMKPTIAVVATTMAVNVLKIFDIVYVMTNGNYGTEVIANRMYKEMFQYRNYGRASAIAVVLFVLVIPVIFMNVKRMRGEDQ</sequence>
<comment type="similarity">
    <text evidence="7">Belongs to the binding-protein-dependent transport system permease family.</text>
</comment>
<organism evidence="9 10">
    <name type="scientific">Halanaerobium kushneri</name>
    <dbReference type="NCBI Taxonomy" id="56779"/>
    <lineage>
        <taxon>Bacteria</taxon>
        <taxon>Bacillati</taxon>
        <taxon>Bacillota</taxon>
        <taxon>Clostridia</taxon>
        <taxon>Halanaerobiales</taxon>
        <taxon>Halanaerobiaceae</taxon>
        <taxon>Halanaerobium</taxon>
    </lineage>
</organism>
<evidence type="ECO:0000256" key="3">
    <source>
        <dbReference type="ARBA" id="ARBA00022475"/>
    </source>
</evidence>
<feature type="domain" description="ABC transmembrane type-1" evidence="8">
    <location>
        <begin position="64"/>
        <end position="280"/>
    </location>
</feature>
<dbReference type="GO" id="GO:0005886">
    <property type="term" value="C:plasma membrane"/>
    <property type="evidence" value="ECO:0007669"/>
    <property type="project" value="UniProtKB-SubCell"/>
</dbReference>
<dbReference type="CDD" id="cd06261">
    <property type="entry name" value="TM_PBP2"/>
    <property type="match status" value="1"/>
</dbReference>
<evidence type="ECO:0000256" key="5">
    <source>
        <dbReference type="ARBA" id="ARBA00022989"/>
    </source>
</evidence>
<reference evidence="10" key="1">
    <citation type="submission" date="2017-01" db="EMBL/GenBank/DDBJ databases">
        <authorList>
            <person name="Varghese N."/>
            <person name="Submissions S."/>
        </authorList>
    </citation>
    <scope>NUCLEOTIDE SEQUENCE [LARGE SCALE GENOMIC DNA]</scope>
    <source>
        <strain evidence="10">ATCC 700103</strain>
    </source>
</reference>
<feature type="transmembrane region" description="Helical" evidence="7">
    <location>
        <begin position="68"/>
        <end position="89"/>
    </location>
</feature>
<keyword evidence="2 7" id="KW-0813">Transport</keyword>
<dbReference type="OrthoDB" id="367897at2"/>
<keyword evidence="6 7" id="KW-0472">Membrane</keyword>
<evidence type="ECO:0000313" key="10">
    <source>
        <dbReference type="Proteomes" id="UP000185669"/>
    </source>
</evidence>
<dbReference type="Pfam" id="PF00528">
    <property type="entry name" value="BPD_transp_1"/>
    <property type="match status" value="1"/>
</dbReference>
<keyword evidence="10" id="KW-1185">Reference proteome</keyword>
<dbReference type="InterPro" id="IPR035906">
    <property type="entry name" value="MetI-like_sf"/>
</dbReference>
<dbReference type="PANTHER" id="PTHR30193">
    <property type="entry name" value="ABC TRANSPORTER PERMEASE PROTEIN"/>
    <property type="match status" value="1"/>
</dbReference>
<evidence type="ECO:0000256" key="1">
    <source>
        <dbReference type="ARBA" id="ARBA00004651"/>
    </source>
</evidence>
<dbReference type="AlphaFoldDB" id="A0A1N6YBP4"/>
<dbReference type="STRING" id="56779.SAMN05421834_1147"/>
<dbReference type="RefSeq" id="WP_076545316.1">
    <property type="nucleotide sequence ID" value="NZ_FTNC01000014.1"/>
</dbReference>
<dbReference type="Proteomes" id="UP000185669">
    <property type="component" value="Unassembled WGS sequence"/>
</dbReference>
<proteinExistence type="inferred from homology"/>
<comment type="subcellular location">
    <subcellularLocation>
        <location evidence="1 7">Cell membrane</location>
        <topology evidence="1 7">Multi-pass membrane protein</topology>
    </subcellularLocation>
</comment>
<dbReference type="PROSITE" id="PS50928">
    <property type="entry name" value="ABC_TM1"/>
    <property type="match status" value="1"/>
</dbReference>
<evidence type="ECO:0000313" key="9">
    <source>
        <dbReference type="EMBL" id="SIR11931.1"/>
    </source>
</evidence>
<keyword evidence="4 7" id="KW-0812">Transmembrane</keyword>
<dbReference type="InterPro" id="IPR000515">
    <property type="entry name" value="MetI-like"/>
</dbReference>
<feature type="transmembrane region" description="Helical" evidence="7">
    <location>
        <begin position="9"/>
        <end position="30"/>
    </location>
</feature>
<evidence type="ECO:0000256" key="4">
    <source>
        <dbReference type="ARBA" id="ARBA00022692"/>
    </source>
</evidence>
<accession>A0A1N6YBP4</accession>
<keyword evidence="3" id="KW-1003">Cell membrane</keyword>
<keyword evidence="5 7" id="KW-1133">Transmembrane helix</keyword>
<protein>
    <submittedName>
        <fullName evidence="9">Alpha-glucoside transport system permease protein</fullName>
    </submittedName>
</protein>
<evidence type="ECO:0000256" key="6">
    <source>
        <dbReference type="ARBA" id="ARBA00023136"/>
    </source>
</evidence>
<dbReference type="GO" id="GO:0055085">
    <property type="term" value="P:transmembrane transport"/>
    <property type="evidence" value="ECO:0007669"/>
    <property type="project" value="InterPro"/>
</dbReference>
<name>A0A1N6YBP4_9FIRM</name>
<feature type="transmembrane region" description="Helical" evidence="7">
    <location>
        <begin position="158"/>
        <end position="180"/>
    </location>
</feature>
<dbReference type="PANTHER" id="PTHR30193:SF18">
    <property type="entry name" value="OSMOPROTECTIVE COMPOUNDS UPTAKE PERMEASE PROTEIN GGTC"/>
    <property type="match status" value="1"/>
</dbReference>
<dbReference type="SUPFAM" id="SSF161098">
    <property type="entry name" value="MetI-like"/>
    <property type="match status" value="1"/>
</dbReference>
<evidence type="ECO:0000256" key="7">
    <source>
        <dbReference type="RuleBase" id="RU363032"/>
    </source>
</evidence>
<dbReference type="InterPro" id="IPR051393">
    <property type="entry name" value="ABC_transporter_permease"/>
</dbReference>
<feature type="transmembrane region" description="Helical" evidence="7">
    <location>
        <begin position="259"/>
        <end position="281"/>
    </location>
</feature>
<gene>
    <name evidence="9" type="ORF">SAMN05421834_1147</name>
</gene>
<evidence type="ECO:0000259" key="8">
    <source>
        <dbReference type="PROSITE" id="PS50928"/>
    </source>
</evidence>
<dbReference type="Gene3D" id="1.10.3720.10">
    <property type="entry name" value="MetI-like"/>
    <property type="match status" value="1"/>
</dbReference>